<comment type="caution">
    <text evidence="1">The sequence shown here is derived from an EMBL/GenBank/DDBJ whole genome shotgun (WGS) entry which is preliminary data.</text>
</comment>
<keyword evidence="2" id="KW-1185">Reference proteome</keyword>
<evidence type="ECO:0000313" key="2">
    <source>
        <dbReference type="Proteomes" id="UP000593560"/>
    </source>
</evidence>
<protein>
    <submittedName>
        <fullName evidence="1">Uncharacterized protein</fullName>
    </submittedName>
</protein>
<organism evidence="1 2">
    <name type="scientific">Gossypium harknessii</name>
    <dbReference type="NCBI Taxonomy" id="34285"/>
    <lineage>
        <taxon>Eukaryota</taxon>
        <taxon>Viridiplantae</taxon>
        <taxon>Streptophyta</taxon>
        <taxon>Embryophyta</taxon>
        <taxon>Tracheophyta</taxon>
        <taxon>Spermatophyta</taxon>
        <taxon>Magnoliopsida</taxon>
        <taxon>eudicotyledons</taxon>
        <taxon>Gunneridae</taxon>
        <taxon>Pentapetalae</taxon>
        <taxon>rosids</taxon>
        <taxon>malvids</taxon>
        <taxon>Malvales</taxon>
        <taxon>Malvaceae</taxon>
        <taxon>Malvoideae</taxon>
        <taxon>Gossypium</taxon>
    </lineage>
</organism>
<reference evidence="1 2" key="1">
    <citation type="journal article" date="2019" name="Genome Biol. Evol.">
        <title>Insights into the evolution of the New World diploid cottons (Gossypium, subgenus Houzingenia) based on genome sequencing.</title>
        <authorList>
            <person name="Grover C.E."/>
            <person name="Arick M.A. 2nd"/>
            <person name="Thrash A."/>
            <person name="Conover J.L."/>
            <person name="Sanders W.S."/>
            <person name="Peterson D.G."/>
            <person name="Frelichowski J.E."/>
            <person name="Scheffler J.A."/>
            <person name="Scheffler B.E."/>
            <person name="Wendel J.F."/>
        </authorList>
    </citation>
    <scope>NUCLEOTIDE SEQUENCE [LARGE SCALE GENOMIC DNA]</scope>
    <source>
        <strain evidence="1">0</strain>
        <tissue evidence="1">Leaf</tissue>
    </source>
</reference>
<name>A0A7J9H246_9ROSI</name>
<feature type="non-terminal residue" evidence="1">
    <location>
        <position position="193"/>
    </location>
</feature>
<accession>A0A7J9H246</accession>
<gene>
    <name evidence="1" type="ORF">Gohar_014072</name>
</gene>
<dbReference type="Proteomes" id="UP000593560">
    <property type="component" value="Unassembled WGS sequence"/>
</dbReference>
<evidence type="ECO:0000313" key="1">
    <source>
        <dbReference type="EMBL" id="MBA0803911.1"/>
    </source>
</evidence>
<sequence length="193" mass="21696">ANRVWKKEIIRNTFETNDVDRILQIPFARDEHADMVIWCGEPSGMFSTDCFEWLTWVFGSCMKSQWRLFGCSLWSIWLDKNRNLHEGKTHSKIRVANFTKNYIHELGCFKSASGIVVPNAKREVLVSKSSLHTVVGTTFDVKALACFKAMLTGIELGLTRDLNCGRGRVAFVTVADITDAIAVTAGIAVVNFF</sequence>
<proteinExistence type="predicted"/>
<dbReference type="AlphaFoldDB" id="A0A7J9H246"/>
<dbReference type="EMBL" id="JABFAD010000007">
    <property type="protein sequence ID" value="MBA0803911.1"/>
    <property type="molecule type" value="Genomic_DNA"/>
</dbReference>